<organism evidence="1 2">
    <name type="scientific">Babesia caballi</name>
    <dbReference type="NCBI Taxonomy" id="5871"/>
    <lineage>
        <taxon>Eukaryota</taxon>
        <taxon>Sar</taxon>
        <taxon>Alveolata</taxon>
        <taxon>Apicomplexa</taxon>
        <taxon>Aconoidasida</taxon>
        <taxon>Piroplasmida</taxon>
        <taxon>Babesiidae</taxon>
        <taxon>Babesia</taxon>
    </lineage>
</organism>
<evidence type="ECO:0000313" key="1">
    <source>
        <dbReference type="EMBL" id="GIX64332.1"/>
    </source>
</evidence>
<dbReference type="Proteomes" id="UP001497744">
    <property type="component" value="Unassembled WGS sequence"/>
</dbReference>
<dbReference type="GeneID" id="94195813"/>
<sequence>MLDLAELQRQLLNLGLVVVRVVRRPDPNLVAADIRPEFAQRLGFQDIVVRHNLERLLLPEQKPDLSRGFVLQELRFAEAPLLPDLLAIRVRSEAIKLGALLPEDLFVLLSGDNLDLLHFHLRAC</sequence>
<dbReference type="AlphaFoldDB" id="A0AAV4LXF9"/>
<proteinExistence type="predicted"/>
<comment type="caution">
    <text evidence="1">The sequence shown here is derived from an EMBL/GenBank/DDBJ whole genome shotgun (WGS) entry which is preliminary data.</text>
</comment>
<dbReference type="RefSeq" id="XP_067716401.1">
    <property type="nucleotide sequence ID" value="XM_067860300.1"/>
</dbReference>
<protein>
    <submittedName>
        <fullName evidence="1">LacI family transcriptional regulator</fullName>
    </submittedName>
</protein>
<gene>
    <name evidence="1" type="ORF">BcabD6B2_37670</name>
</gene>
<dbReference type="EMBL" id="BPLF01000003">
    <property type="protein sequence ID" value="GIX64332.1"/>
    <property type="molecule type" value="Genomic_DNA"/>
</dbReference>
<reference evidence="1 2" key="1">
    <citation type="submission" date="2021-06" db="EMBL/GenBank/DDBJ databases">
        <title>Genome sequence of Babesia caballi.</title>
        <authorList>
            <person name="Yamagishi J."/>
            <person name="Kidaka T."/>
            <person name="Ochi A."/>
        </authorList>
    </citation>
    <scope>NUCLEOTIDE SEQUENCE [LARGE SCALE GENOMIC DNA]</scope>
    <source>
        <strain evidence="1">USDA-D6B2</strain>
    </source>
</reference>
<name>A0AAV4LXF9_BABCB</name>
<keyword evidence="2" id="KW-1185">Reference proteome</keyword>
<accession>A0AAV4LXF9</accession>
<evidence type="ECO:0000313" key="2">
    <source>
        <dbReference type="Proteomes" id="UP001497744"/>
    </source>
</evidence>